<dbReference type="GO" id="GO:0010181">
    <property type="term" value="F:FMN binding"/>
    <property type="evidence" value="ECO:0007669"/>
    <property type="project" value="UniProtKB-UniRule"/>
</dbReference>
<comment type="similarity">
    <text evidence="2 8">Belongs to the flavodoxin family.</text>
</comment>
<accession>A0A2U3BAY3</accession>
<evidence type="ECO:0000256" key="6">
    <source>
        <dbReference type="ARBA" id="ARBA00022982"/>
    </source>
</evidence>
<evidence type="ECO:0000313" key="10">
    <source>
        <dbReference type="EMBL" id="PWI33885.1"/>
    </source>
</evidence>
<comment type="function">
    <text evidence="8">Low-potential electron donor to a number of redox enzymes.</text>
</comment>
<evidence type="ECO:0000313" key="11">
    <source>
        <dbReference type="Proteomes" id="UP000245362"/>
    </source>
</evidence>
<dbReference type="PROSITE" id="PS50902">
    <property type="entry name" value="FLAVODOXIN_LIKE"/>
    <property type="match status" value="1"/>
</dbReference>
<dbReference type="InterPro" id="IPR008254">
    <property type="entry name" value="Flavodoxin/NO_synth"/>
</dbReference>
<gene>
    <name evidence="10" type="ORF">DI392_06715</name>
</gene>
<dbReference type="NCBIfam" id="TIGR01752">
    <property type="entry name" value="flav_long"/>
    <property type="match status" value="1"/>
</dbReference>
<dbReference type="PANTHER" id="PTHR42809">
    <property type="entry name" value="FLAVODOXIN 2"/>
    <property type="match status" value="1"/>
</dbReference>
<evidence type="ECO:0000259" key="9">
    <source>
        <dbReference type="PROSITE" id="PS50902"/>
    </source>
</evidence>
<reference evidence="10 11" key="1">
    <citation type="submission" date="2018-05" db="EMBL/GenBank/DDBJ databases">
        <title>Vibrio limimaris sp. nov., isolated from marine sediment.</title>
        <authorList>
            <person name="Li C.-M."/>
        </authorList>
    </citation>
    <scope>NUCLEOTIDE SEQUENCE [LARGE SCALE GENOMIC DNA]</scope>
    <source>
        <strain evidence="10 11">E4404</strain>
    </source>
</reference>
<dbReference type="Pfam" id="PF00258">
    <property type="entry name" value="Flavodoxin_1"/>
    <property type="match status" value="1"/>
</dbReference>
<protein>
    <recommendedName>
        <fullName evidence="8">Flavodoxin</fullName>
    </recommendedName>
</protein>
<evidence type="ECO:0000256" key="3">
    <source>
        <dbReference type="ARBA" id="ARBA00022448"/>
    </source>
</evidence>
<proteinExistence type="inferred from homology"/>
<dbReference type="PANTHER" id="PTHR42809:SF1">
    <property type="entry name" value="FLAVODOXIN 1"/>
    <property type="match status" value="1"/>
</dbReference>
<evidence type="ECO:0000256" key="2">
    <source>
        <dbReference type="ARBA" id="ARBA00005267"/>
    </source>
</evidence>
<dbReference type="EMBL" id="QFWT01000003">
    <property type="protein sequence ID" value="PWI33885.1"/>
    <property type="molecule type" value="Genomic_DNA"/>
</dbReference>
<name>A0A2U3BAY3_9VIBR</name>
<comment type="caution">
    <text evidence="10">The sequence shown here is derived from an EMBL/GenBank/DDBJ whole genome shotgun (WGS) entry which is preliminary data.</text>
</comment>
<dbReference type="InterPro" id="IPR029039">
    <property type="entry name" value="Flavoprotein-like_sf"/>
</dbReference>
<comment type="cofactor">
    <cofactor evidence="1 8">
        <name>FMN</name>
        <dbReference type="ChEBI" id="CHEBI:58210"/>
    </cofactor>
</comment>
<dbReference type="OrthoDB" id="359268at2"/>
<evidence type="ECO:0000256" key="8">
    <source>
        <dbReference type="PIRNR" id="PIRNR038996"/>
    </source>
</evidence>
<keyword evidence="3 8" id="KW-0813">Transport</keyword>
<feature type="domain" description="Flavodoxin-like" evidence="9">
    <location>
        <begin position="4"/>
        <end position="173"/>
    </location>
</feature>
<evidence type="ECO:0000256" key="4">
    <source>
        <dbReference type="ARBA" id="ARBA00022630"/>
    </source>
</evidence>
<dbReference type="Gene3D" id="3.40.50.360">
    <property type="match status" value="1"/>
</dbReference>
<keyword evidence="6 8" id="KW-0249">Electron transport</keyword>
<dbReference type="InterPro" id="IPR010086">
    <property type="entry name" value="Flavodoxin_lc"/>
</dbReference>
<evidence type="ECO:0000256" key="5">
    <source>
        <dbReference type="ARBA" id="ARBA00022643"/>
    </source>
</evidence>
<keyword evidence="4 8" id="KW-0285">Flavoprotein</keyword>
<dbReference type="PRINTS" id="PR00369">
    <property type="entry name" value="FLAVODOXIN"/>
</dbReference>
<keyword evidence="5 8" id="KW-0288">FMN</keyword>
<dbReference type="NCBIfam" id="NF006739">
    <property type="entry name" value="PRK09267.1-5"/>
    <property type="match status" value="1"/>
</dbReference>
<dbReference type="PIRSF" id="PIRSF038996">
    <property type="entry name" value="FldA"/>
    <property type="match status" value="1"/>
</dbReference>
<keyword evidence="7" id="KW-0535">Nitrogen fixation</keyword>
<dbReference type="SUPFAM" id="SSF52218">
    <property type="entry name" value="Flavoproteins"/>
    <property type="match status" value="1"/>
</dbReference>
<dbReference type="Proteomes" id="UP000245362">
    <property type="component" value="Unassembled WGS sequence"/>
</dbReference>
<dbReference type="PROSITE" id="PS00201">
    <property type="entry name" value="FLAVODOXIN"/>
    <property type="match status" value="1"/>
</dbReference>
<evidence type="ECO:0000256" key="7">
    <source>
        <dbReference type="ARBA" id="ARBA00023231"/>
    </source>
</evidence>
<dbReference type="RefSeq" id="WP_109319137.1">
    <property type="nucleotide sequence ID" value="NZ_QFWT01000003.1"/>
</dbReference>
<dbReference type="InterPro" id="IPR050619">
    <property type="entry name" value="Flavodoxin"/>
</dbReference>
<dbReference type="InterPro" id="IPR001226">
    <property type="entry name" value="Flavodoxin_CS"/>
</dbReference>
<keyword evidence="11" id="KW-1185">Reference proteome</keyword>
<organism evidence="10 11">
    <name type="scientific">Vibrio albus</name>
    <dbReference type="NCBI Taxonomy" id="2200953"/>
    <lineage>
        <taxon>Bacteria</taxon>
        <taxon>Pseudomonadati</taxon>
        <taxon>Pseudomonadota</taxon>
        <taxon>Gammaproteobacteria</taxon>
        <taxon>Vibrionales</taxon>
        <taxon>Vibrionaceae</taxon>
        <taxon>Vibrio</taxon>
    </lineage>
</organism>
<dbReference type="GO" id="GO:0009055">
    <property type="term" value="F:electron transfer activity"/>
    <property type="evidence" value="ECO:0007669"/>
    <property type="project" value="UniProtKB-UniRule"/>
</dbReference>
<sequence>MSKVGIFFGTDTGSTRKIAKMIQKQLGDDVAAKPLNINRVDASAFDEYDYLLLGTPTLGEGQLPGIECDCQAESWAEFVPNFDDIDLSGKKVGLFGLGDQVNYPDEFVDGLGELYDCVVDCGAEVVGSWPTDGYEFNESAAVDGDSFVGLVIDKDNQASLSDERVTGWVEQIKSEMGL</sequence>
<dbReference type="AlphaFoldDB" id="A0A2U3BAY3"/>
<evidence type="ECO:0000256" key="1">
    <source>
        <dbReference type="ARBA" id="ARBA00001917"/>
    </source>
</evidence>
<dbReference type="InterPro" id="IPR001094">
    <property type="entry name" value="Flavdoxin-like"/>
</dbReference>